<feature type="region of interest" description="Disordered" evidence="5">
    <location>
        <begin position="781"/>
        <end position="843"/>
    </location>
</feature>
<dbReference type="InterPro" id="IPR000719">
    <property type="entry name" value="Prot_kinase_dom"/>
</dbReference>
<dbReference type="SMART" id="SM00220">
    <property type="entry name" value="S_TKc"/>
    <property type="match status" value="1"/>
</dbReference>
<gene>
    <name evidence="7" type="ORF">ABB37_05609</name>
</gene>
<protein>
    <recommendedName>
        <fullName evidence="6">Protein kinase domain-containing protein</fullName>
    </recommendedName>
</protein>
<evidence type="ECO:0000256" key="1">
    <source>
        <dbReference type="ARBA" id="ARBA00022679"/>
    </source>
</evidence>
<evidence type="ECO:0000259" key="6">
    <source>
        <dbReference type="PROSITE" id="PS50011"/>
    </source>
</evidence>
<feature type="region of interest" description="Disordered" evidence="5">
    <location>
        <begin position="441"/>
        <end position="497"/>
    </location>
</feature>
<evidence type="ECO:0000313" key="8">
    <source>
        <dbReference type="Proteomes" id="UP000037923"/>
    </source>
</evidence>
<sequence length="1110" mass="118574">MDEVSVLQYLGSHPQIVRIMGTYTTSRYINFFSMELMDSDVARELKEANLSFRNESVCVATAYSVLKALEYSHEHGVAHRDVKPGNILLKKLTKAEDWPCMLLPLDSDSTKLLAPSKADSKSASDDAASYVKAALGDFSAAHGVLSTDDAAFADTRGTLHYKSPEQLMGRRGTVSDNFTAVDLWGLGCTMYEMIMGKCPFPGNSELQVLMNILDLMGSDIQSFPSTTKPRRLFQGMSVSAPFLDLLHRLLSLDASARPAAKEALQHPVFESLREAEAHFQGSQNSATGQSVPPIIGISLVLKYASFTHVPQLRFSRISRTPLAAPLLAPELRNSAEALRFRYVASQSSAEGEVAALSALTHYAQKDSVSRHKEVSGTDENAGANEWKKADEESVETRAATRAESVQHRSPDATMMSFMSESEYLHWSEIRPMAQPCALTASQLQRPPPQSADNLDQSTNGRAAGLFGGNTGSTPSPSINYAQQQQRQLSESSRHPSVSMYRNTVARALNISDSSIKVARKERSMSHVDFDLSPVAATQLFSADADADLSTCVVPHAGITAIPRPALPVLQLKCGSTFTASNLRTNSSFERDGNAMPHRGGNFVAAGAVATRGFAGNATGNGNSFSTPRENALRRTTSYVGRALCLSEETDRFARRSIGSCPSQQSCLNSLLASPAPRSRVQEGSSPHPSPIRPHDAAARSPSGLPTVERSGLSSDDSGVGLGWMRLGFDTGAGSSTSADASVCAATAILPSANTEVMAQQDEMILHMAAPMLTAARAETRRSSCGGGTAGLSLTSPLSESSQVRRFLPRPLTSNSATRLVAPPPSSTPADPLTSNACGECSSSDDHAMTARVLPLPIPLSVAAAHHTPSVSRELSCSPSAPPSPLSRTSTSALLPLHETPHTQRFPRRFAAASSKRRGGSATVTVKSASPDHHRQEASEAQVLQSHDVNLPLLLVGDKTHRRRAVTPVCVAPSSLPGAQITLPSYHAAAAARSQRHCTPSSTEPGREASAAPWHDTHPVSAAQLNASDVFAGVSSLHWGGHVAALLHTPPQSAGVENMRAVVVASDEEQRCIGDCFCAATPRSTGRSAYKRPREELVSEEREKPAEECWM</sequence>
<evidence type="ECO:0000256" key="3">
    <source>
        <dbReference type="ARBA" id="ARBA00022777"/>
    </source>
</evidence>
<dbReference type="SUPFAM" id="SSF56112">
    <property type="entry name" value="Protein kinase-like (PK-like)"/>
    <property type="match status" value="1"/>
</dbReference>
<evidence type="ECO:0000256" key="5">
    <source>
        <dbReference type="SAM" id="MobiDB-lite"/>
    </source>
</evidence>
<feature type="compositionally biased region" description="Basic and acidic residues" evidence="5">
    <location>
        <begin position="1091"/>
        <end position="1110"/>
    </location>
</feature>
<feature type="region of interest" description="Disordered" evidence="5">
    <location>
        <begin position="674"/>
        <end position="715"/>
    </location>
</feature>
<keyword evidence="4" id="KW-0067">ATP-binding</keyword>
<dbReference type="InterPro" id="IPR045269">
    <property type="entry name" value="Atg1-like"/>
</dbReference>
<dbReference type="GO" id="GO:0004674">
    <property type="term" value="F:protein serine/threonine kinase activity"/>
    <property type="evidence" value="ECO:0007669"/>
    <property type="project" value="InterPro"/>
</dbReference>
<dbReference type="GO" id="GO:0005776">
    <property type="term" value="C:autophagosome"/>
    <property type="evidence" value="ECO:0007669"/>
    <property type="project" value="TreeGrafter"/>
</dbReference>
<proteinExistence type="predicted"/>
<dbReference type="GO" id="GO:0000045">
    <property type="term" value="P:autophagosome assembly"/>
    <property type="evidence" value="ECO:0007669"/>
    <property type="project" value="TreeGrafter"/>
</dbReference>
<dbReference type="PANTHER" id="PTHR24348:SF22">
    <property type="entry name" value="NON-SPECIFIC SERINE_THREONINE PROTEIN KINASE"/>
    <property type="match status" value="1"/>
</dbReference>
<evidence type="ECO:0000256" key="2">
    <source>
        <dbReference type="ARBA" id="ARBA00022741"/>
    </source>
</evidence>
<feature type="compositionally biased region" description="Polar residues" evidence="5">
    <location>
        <begin position="471"/>
        <end position="481"/>
    </location>
</feature>
<dbReference type="AlphaFoldDB" id="A0A0N0DUL0"/>
<dbReference type="GeneID" id="26905899"/>
<dbReference type="EMBL" id="LGTL01000011">
    <property type="protein sequence ID" value="KPA79084.1"/>
    <property type="molecule type" value="Genomic_DNA"/>
</dbReference>
<keyword evidence="1" id="KW-0808">Transferase</keyword>
<dbReference type="VEuPathDB" id="TriTrypDB:LpyrH10_11_0740"/>
<dbReference type="OMA" id="KYASFTH"/>
<dbReference type="GO" id="GO:0005829">
    <property type="term" value="C:cytosol"/>
    <property type="evidence" value="ECO:0007669"/>
    <property type="project" value="TreeGrafter"/>
</dbReference>
<keyword evidence="8" id="KW-1185">Reference proteome</keyword>
<dbReference type="PANTHER" id="PTHR24348">
    <property type="entry name" value="SERINE/THREONINE-PROTEIN KINASE UNC-51-RELATED"/>
    <property type="match status" value="1"/>
</dbReference>
<feature type="compositionally biased region" description="Polar residues" evidence="5">
    <location>
        <begin position="791"/>
        <end position="803"/>
    </location>
</feature>
<evidence type="ECO:0000313" key="7">
    <source>
        <dbReference type="EMBL" id="KPA79084.1"/>
    </source>
</evidence>
<reference evidence="7 8" key="1">
    <citation type="submission" date="2015-07" db="EMBL/GenBank/DDBJ databases">
        <title>High-quality genome of monoxenous trypanosomatid Leptomonas pyrrhocoris.</title>
        <authorList>
            <person name="Flegontov P."/>
            <person name="Butenko A."/>
            <person name="Firsov S."/>
            <person name="Vlcek C."/>
            <person name="Logacheva M.D."/>
            <person name="Field M."/>
            <person name="Filatov D."/>
            <person name="Flegontova O."/>
            <person name="Gerasimov E."/>
            <person name="Jackson A.P."/>
            <person name="Kelly S."/>
            <person name="Opperdoes F."/>
            <person name="O'Reilly A."/>
            <person name="Votypka J."/>
            <person name="Yurchenko V."/>
            <person name="Lukes J."/>
        </authorList>
    </citation>
    <scope>NUCLEOTIDE SEQUENCE [LARGE SCALE GENOMIC DNA]</scope>
    <source>
        <strain evidence="7">H10</strain>
    </source>
</reference>
<dbReference type="RefSeq" id="XP_015657523.1">
    <property type="nucleotide sequence ID" value="XM_015803698.1"/>
</dbReference>
<feature type="compositionally biased region" description="Polar residues" evidence="5">
    <location>
        <begin position="441"/>
        <end position="460"/>
    </location>
</feature>
<feature type="region of interest" description="Disordered" evidence="5">
    <location>
        <begin position="1085"/>
        <end position="1110"/>
    </location>
</feature>
<feature type="region of interest" description="Disordered" evidence="5">
    <location>
        <begin position="897"/>
        <end position="943"/>
    </location>
</feature>
<keyword evidence="3" id="KW-0418">Kinase</keyword>
<dbReference type="Proteomes" id="UP000037923">
    <property type="component" value="Unassembled WGS sequence"/>
</dbReference>
<feature type="region of interest" description="Disordered" evidence="5">
    <location>
        <begin position="367"/>
        <end position="411"/>
    </location>
</feature>
<feature type="region of interest" description="Disordered" evidence="5">
    <location>
        <begin position="871"/>
        <end position="890"/>
    </location>
</feature>
<dbReference type="InterPro" id="IPR011009">
    <property type="entry name" value="Kinase-like_dom_sf"/>
</dbReference>
<name>A0A0N0DUL0_LEPPY</name>
<dbReference type="GO" id="GO:0000407">
    <property type="term" value="C:phagophore assembly site"/>
    <property type="evidence" value="ECO:0007669"/>
    <property type="project" value="TreeGrafter"/>
</dbReference>
<dbReference type="PROSITE" id="PS50011">
    <property type="entry name" value="PROTEIN_KINASE_DOM"/>
    <property type="match status" value="1"/>
</dbReference>
<comment type="caution">
    <text evidence="7">The sequence shown here is derived from an EMBL/GenBank/DDBJ whole genome shotgun (WGS) entry which is preliminary data.</text>
</comment>
<dbReference type="Pfam" id="PF00069">
    <property type="entry name" value="Pkinase"/>
    <property type="match status" value="1"/>
</dbReference>
<dbReference type="Gene3D" id="1.10.510.10">
    <property type="entry name" value="Transferase(Phosphotransferase) domain 1"/>
    <property type="match status" value="1"/>
</dbReference>
<dbReference type="GO" id="GO:0010506">
    <property type="term" value="P:regulation of autophagy"/>
    <property type="evidence" value="ECO:0007669"/>
    <property type="project" value="InterPro"/>
</dbReference>
<dbReference type="PROSITE" id="PS00108">
    <property type="entry name" value="PROTEIN_KINASE_ST"/>
    <property type="match status" value="1"/>
</dbReference>
<dbReference type="GO" id="GO:0005524">
    <property type="term" value="F:ATP binding"/>
    <property type="evidence" value="ECO:0007669"/>
    <property type="project" value="UniProtKB-KW"/>
</dbReference>
<accession>A0A0N0DUL0</accession>
<evidence type="ECO:0000256" key="4">
    <source>
        <dbReference type="ARBA" id="ARBA00022840"/>
    </source>
</evidence>
<feature type="compositionally biased region" description="Basic and acidic residues" evidence="5">
    <location>
        <begin position="385"/>
        <end position="410"/>
    </location>
</feature>
<feature type="region of interest" description="Disordered" evidence="5">
    <location>
        <begin position="992"/>
        <end position="1013"/>
    </location>
</feature>
<dbReference type="InterPro" id="IPR008271">
    <property type="entry name" value="Ser/Thr_kinase_AS"/>
</dbReference>
<feature type="domain" description="Protein kinase" evidence="6">
    <location>
        <begin position="1"/>
        <end position="269"/>
    </location>
</feature>
<keyword evidence="2" id="KW-0547">Nucleotide-binding</keyword>
<dbReference type="OrthoDB" id="4062651at2759"/>
<organism evidence="7 8">
    <name type="scientific">Leptomonas pyrrhocoris</name>
    <name type="common">Firebug parasite</name>
    <dbReference type="NCBI Taxonomy" id="157538"/>
    <lineage>
        <taxon>Eukaryota</taxon>
        <taxon>Discoba</taxon>
        <taxon>Euglenozoa</taxon>
        <taxon>Kinetoplastea</taxon>
        <taxon>Metakinetoplastina</taxon>
        <taxon>Trypanosomatida</taxon>
        <taxon>Trypanosomatidae</taxon>
        <taxon>Leishmaniinae</taxon>
        <taxon>Leptomonas</taxon>
    </lineage>
</organism>
<dbReference type="GO" id="GO:0016020">
    <property type="term" value="C:membrane"/>
    <property type="evidence" value="ECO:0007669"/>
    <property type="project" value="TreeGrafter"/>
</dbReference>